<keyword evidence="3" id="KW-1185">Reference proteome</keyword>
<sequence>MRFPEHYIDTLATHQPLIRLHSRYNAIDNRRLPFLIGLAHCLPNPTKPSLLTRQPSATFTSAEEQVNLRNSSSLKVDSELSESESADR</sequence>
<evidence type="ECO:0000313" key="2">
    <source>
        <dbReference type="EMBL" id="KAF2214188.1"/>
    </source>
</evidence>
<feature type="compositionally biased region" description="Acidic residues" evidence="1">
    <location>
        <begin position="79"/>
        <end position="88"/>
    </location>
</feature>
<name>A0A6A6FLW0_9PEZI</name>
<proteinExistence type="predicted"/>
<evidence type="ECO:0000313" key="3">
    <source>
        <dbReference type="Proteomes" id="UP000799539"/>
    </source>
</evidence>
<evidence type="ECO:0000256" key="1">
    <source>
        <dbReference type="SAM" id="MobiDB-lite"/>
    </source>
</evidence>
<gene>
    <name evidence="2" type="ORF">CERZMDRAFT_90287</name>
</gene>
<accession>A0A6A6FLW0</accession>
<protein>
    <submittedName>
        <fullName evidence="2">Uncharacterized protein</fullName>
    </submittedName>
</protein>
<dbReference type="EMBL" id="ML992668">
    <property type="protein sequence ID" value="KAF2214188.1"/>
    <property type="molecule type" value="Genomic_DNA"/>
</dbReference>
<reference evidence="2" key="1">
    <citation type="journal article" date="2020" name="Stud. Mycol.">
        <title>101 Dothideomycetes genomes: a test case for predicting lifestyles and emergence of pathogens.</title>
        <authorList>
            <person name="Haridas S."/>
            <person name="Albert R."/>
            <person name="Binder M."/>
            <person name="Bloem J."/>
            <person name="Labutti K."/>
            <person name="Salamov A."/>
            <person name="Andreopoulos B."/>
            <person name="Baker S."/>
            <person name="Barry K."/>
            <person name="Bills G."/>
            <person name="Bluhm B."/>
            <person name="Cannon C."/>
            <person name="Castanera R."/>
            <person name="Culley D."/>
            <person name="Daum C."/>
            <person name="Ezra D."/>
            <person name="Gonzalez J."/>
            <person name="Henrissat B."/>
            <person name="Kuo A."/>
            <person name="Liang C."/>
            <person name="Lipzen A."/>
            <person name="Lutzoni F."/>
            <person name="Magnuson J."/>
            <person name="Mondo S."/>
            <person name="Nolan M."/>
            <person name="Ohm R."/>
            <person name="Pangilinan J."/>
            <person name="Park H.-J."/>
            <person name="Ramirez L."/>
            <person name="Alfaro M."/>
            <person name="Sun H."/>
            <person name="Tritt A."/>
            <person name="Yoshinaga Y."/>
            <person name="Zwiers L.-H."/>
            <person name="Turgeon B."/>
            <person name="Goodwin S."/>
            <person name="Spatafora J."/>
            <person name="Crous P."/>
            <person name="Grigoriev I."/>
        </authorList>
    </citation>
    <scope>NUCLEOTIDE SEQUENCE</scope>
    <source>
        <strain evidence="2">SCOH1-5</strain>
    </source>
</reference>
<feature type="region of interest" description="Disordered" evidence="1">
    <location>
        <begin position="60"/>
        <end position="88"/>
    </location>
</feature>
<organism evidence="2 3">
    <name type="scientific">Cercospora zeae-maydis SCOH1-5</name>
    <dbReference type="NCBI Taxonomy" id="717836"/>
    <lineage>
        <taxon>Eukaryota</taxon>
        <taxon>Fungi</taxon>
        <taxon>Dikarya</taxon>
        <taxon>Ascomycota</taxon>
        <taxon>Pezizomycotina</taxon>
        <taxon>Dothideomycetes</taxon>
        <taxon>Dothideomycetidae</taxon>
        <taxon>Mycosphaerellales</taxon>
        <taxon>Mycosphaerellaceae</taxon>
        <taxon>Cercospora</taxon>
    </lineage>
</organism>
<dbReference type="Proteomes" id="UP000799539">
    <property type="component" value="Unassembled WGS sequence"/>
</dbReference>
<feature type="compositionally biased region" description="Polar residues" evidence="1">
    <location>
        <begin position="60"/>
        <end position="75"/>
    </location>
</feature>
<dbReference type="AlphaFoldDB" id="A0A6A6FLW0"/>